<evidence type="ECO:0000256" key="1">
    <source>
        <dbReference type="SAM" id="Phobius"/>
    </source>
</evidence>
<organism evidence="2 3">
    <name type="scientific">Pararobbsia alpina</name>
    <dbReference type="NCBI Taxonomy" id="621374"/>
    <lineage>
        <taxon>Bacteria</taxon>
        <taxon>Pseudomonadati</taxon>
        <taxon>Pseudomonadota</taxon>
        <taxon>Betaproteobacteria</taxon>
        <taxon>Burkholderiales</taxon>
        <taxon>Burkholderiaceae</taxon>
        <taxon>Pararobbsia</taxon>
    </lineage>
</organism>
<gene>
    <name evidence="2" type="ORF">LMG28138_01845</name>
</gene>
<keyword evidence="1" id="KW-0812">Transmembrane</keyword>
<proteinExistence type="predicted"/>
<keyword evidence="1" id="KW-0472">Membrane</keyword>
<dbReference type="AlphaFoldDB" id="A0A6S7BD00"/>
<evidence type="ECO:0000313" key="2">
    <source>
        <dbReference type="EMBL" id="CAB3784618.1"/>
    </source>
</evidence>
<dbReference type="Proteomes" id="UP000494115">
    <property type="component" value="Unassembled WGS sequence"/>
</dbReference>
<keyword evidence="3" id="KW-1185">Reference proteome</keyword>
<evidence type="ECO:0000313" key="3">
    <source>
        <dbReference type="Proteomes" id="UP000494115"/>
    </source>
</evidence>
<reference evidence="2 3" key="1">
    <citation type="submission" date="2020-04" db="EMBL/GenBank/DDBJ databases">
        <authorList>
            <person name="De Canck E."/>
        </authorList>
    </citation>
    <scope>NUCLEOTIDE SEQUENCE [LARGE SCALE GENOMIC DNA]</scope>
    <source>
        <strain evidence="2 3">LMG 28138</strain>
    </source>
</reference>
<name>A0A6S7BD00_9BURK</name>
<sequence length="33" mass="3462">MTCPARAESLAACIRFAAAFAALVAGVFLLRLH</sequence>
<accession>A0A6S7BD00</accession>
<feature type="transmembrane region" description="Helical" evidence="1">
    <location>
        <begin position="12"/>
        <end position="32"/>
    </location>
</feature>
<keyword evidence="1" id="KW-1133">Transmembrane helix</keyword>
<protein>
    <submittedName>
        <fullName evidence="2">Uncharacterized protein</fullName>
    </submittedName>
</protein>
<dbReference type="EMBL" id="CADIKM010000006">
    <property type="protein sequence ID" value="CAB3784618.1"/>
    <property type="molecule type" value="Genomic_DNA"/>
</dbReference>